<name>A0A1P8UDC6_9GAMM</name>
<keyword evidence="3" id="KW-1185">Reference proteome</keyword>
<dbReference type="STRING" id="1765967.BW247_01075"/>
<sequence>MGLESLQLMHAPAASFISFGIVNWVWANIAMWAAVLIIFCIGVYARIPEWMEMDADERAQYQHSKNKEE</sequence>
<dbReference type="AlphaFoldDB" id="A0A1P8UDC6"/>
<evidence type="ECO:0000313" key="2">
    <source>
        <dbReference type="EMBL" id="APZ41862.1"/>
    </source>
</evidence>
<evidence type="ECO:0000256" key="1">
    <source>
        <dbReference type="SAM" id="Phobius"/>
    </source>
</evidence>
<accession>A0A1P8UDC6</accession>
<proteinExistence type="predicted"/>
<reference evidence="2 3" key="1">
    <citation type="submission" date="2017-01" db="EMBL/GenBank/DDBJ databases">
        <title>Draft sequence of Acidihalobacter ferrooxidans strain DSM 14175 (strain V8).</title>
        <authorList>
            <person name="Khaleque H.N."/>
            <person name="Ramsay J.P."/>
            <person name="Murphy R.J.T."/>
            <person name="Kaksonen A.H."/>
            <person name="Boxall N.J."/>
            <person name="Watkin E.L.J."/>
        </authorList>
    </citation>
    <scope>NUCLEOTIDE SEQUENCE [LARGE SCALE GENOMIC DNA]</scope>
    <source>
        <strain evidence="2 3">V8</strain>
    </source>
</reference>
<dbReference type="EMBL" id="CP019434">
    <property type="protein sequence ID" value="APZ41862.1"/>
    <property type="molecule type" value="Genomic_DNA"/>
</dbReference>
<keyword evidence="1" id="KW-0472">Membrane</keyword>
<dbReference type="RefSeq" id="WP_076835209.1">
    <property type="nucleotide sequence ID" value="NZ_CP019434.1"/>
</dbReference>
<evidence type="ECO:0000313" key="3">
    <source>
        <dbReference type="Proteomes" id="UP000243807"/>
    </source>
</evidence>
<feature type="transmembrane region" description="Helical" evidence="1">
    <location>
        <begin position="24"/>
        <end position="45"/>
    </location>
</feature>
<dbReference type="KEGG" id="afy:BW247_01075"/>
<keyword evidence="1" id="KW-1133">Transmembrane helix</keyword>
<organism evidence="2 3">
    <name type="scientific">Acidihalobacter ferrooxydans</name>
    <dbReference type="NCBI Taxonomy" id="1765967"/>
    <lineage>
        <taxon>Bacteria</taxon>
        <taxon>Pseudomonadati</taxon>
        <taxon>Pseudomonadota</taxon>
        <taxon>Gammaproteobacteria</taxon>
        <taxon>Chromatiales</taxon>
        <taxon>Ectothiorhodospiraceae</taxon>
        <taxon>Acidihalobacter</taxon>
    </lineage>
</organism>
<dbReference type="Proteomes" id="UP000243807">
    <property type="component" value="Chromosome"/>
</dbReference>
<protein>
    <submittedName>
        <fullName evidence="2">Uncharacterized protein</fullName>
    </submittedName>
</protein>
<gene>
    <name evidence="2" type="ORF">BW247_01075</name>
</gene>
<keyword evidence="1" id="KW-0812">Transmembrane</keyword>